<dbReference type="PANTHER" id="PTHR35092:SF1">
    <property type="entry name" value="CHLORINASE MJ1651"/>
    <property type="match status" value="1"/>
</dbReference>
<evidence type="ECO:0000256" key="1">
    <source>
        <dbReference type="ARBA" id="ARBA00022691"/>
    </source>
</evidence>
<dbReference type="InterPro" id="IPR046469">
    <property type="entry name" value="SAM_HAT_N"/>
</dbReference>
<protein>
    <recommendedName>
        <fullName evidence="7">SAM-dependent chlorinase/fluorinase</fullName>
    </recommendedName>
</protein>
<accession>A0A0S4QF83</accession>
<dbReference type="InterPro" id="IPR002747">
    <property type="entry name" value="SAM_OH_AdoTrfase"/>
</dbReference>
<dbReference type="PIRSF" id="PIRSF006779">
    <property type="entry name" value="UCP006779"/>
    <property type="match status" value="1"/>
</dbReference>
<dbReference type="EMBL" id="FAOZ01000002">
    <property type="protein sequence ID" value="CUU54213.1"/>
    <property type="molecule type" value="Genomic_DNA"/>
</dbReference>
<organism evidence="5 6">
    <name type="scientific">Parafrankia irregularis</name>
    <dbReference type="NCBI Taxonomy" id="795642"/>
    <lineage>
        <taxon>Bacteria</taxon>
        <taxon>Bacillati</taxon>
        <taxon>Actinomycetota</taxon>
        <taxon>Actinomycetes</taxon>
        <taxon>Frankiales</taxon>
        <taxon>Frankiaceae</taxon>
        <taxon>Parafrankia</taxon>
    </lineage>
</organism>
<gene>
    <name evidence="5" type="ORF">Ga0074812_102219</name>
</gene>
<feature type="domain" description="S-adenosyl-l-methionine hydroxide adenosyltransferase N-terminal" evidence="3">
    <location>
        <begin position="6"/>
        <end position="153"/>
    </location>
</feature>
<evidence type="ECO:0000313" key="5">
    <source>
        <dbReference type="EMBL" id="CUU54213.1"/>
    </source>
</evidence>
<comment type="similarity">
    <text evidence="2">Belongs to the SAM hydrolase / SAM-dependent halogenase family.</text>
</comment>
<dbReference type="PANTHER" id="PTHR35092">
    <property type="entry name" value="CHLORINASE MJ1651"/>
    <property type="match status" value="1"/>
</dbReference>
<dbReference type="AlphaFoldDB" id="A0A0S4QF83"/>
<reference evidence="6" key="1">
    <citation type="submission" date="2015-11" db="EMBL/GenBank/DDBJ databases">
        <authorList>
            <person name="Varghese N."/>
        </authorList>
    </citation>
    <scope>NUCLEOTIDE SEQUENCE [LARGE SCALE GENOMIC DNA]</scope>
    <source>
        <strain evidence="6">DSM 45899</strain>
    </source>
</reference>
<evidence type="ECO:0000256" key="2">
    <source>
        <dbReference type="ARBA" id="ARBA00024035"/>
    </source>
</evidence>
<dbReference type="InterPro" id="IPR046470">
    <property type="entry name" value="SAM_HAT_C"/>
</dbReference>
<evidence type="ECO:0000259" key="4">
    <source>
        <dbReference type="Pfam" id="PF20257"/>
    </source>
</evidence>
<dbReference type="Proteomes" id="UP000198802">
    <property type="component" value="Unassembled WGS sequence"/>
</dbReference>
<feature type="domain" description="S-adenosyl-l-methionine hydroxide adenosyltransferase C-terminal" evidence="4">
    <location>
        <begin position="178"/>
        <end position="265"/>
    </location>
</feature>
<dbReference type="InterPro" id="IPR023228">
    <property type="entry name" value="SAM_OH_AdoTrfase_N_sf"/>
</dbReference>
<evidence type="ECO:0000313" key="6">
    <source>
        <dbReference type="Proteomes" id="UP000198802"/>
    </source>
</evidence>
<dbReference type="Pfam" id="PF01887">
    <property type="entry name" value="SAM_HAT_N"/>
    <property type="match status" value="1"/>
</dbReference>
<evidence type="ECO:0000259" key="3">
    <source>
        <dbReference type="Pfam" id="PF01887"/>
    </source>
</evidence>
<evidence type="ECO:0008006" key="7">
    <source>
        <dbReference type="Google" id="ProtNLM"/>
    </source>
</evidence>
<sequence>MASGWITFMSDYGVDGACVGVCHGIIARHAPEARVLDLCHSIEPQDVGQAAVTLVGAVGYLPSGIHLVVVEQLDASGYTRGIVVRTAEGSLFVVPDNGVASLGWELLGGVEEAYEISNPDLWLPLPTAVFRGRDVYAPVAARLAVGLSPADVGPRLDPAELVVVEPRGCHVDDDHVHGEVVSVDHFGNLSLNMTRSELEAAGVLLGDPVEVRADARKLTMPFTHTYGEVAPGELALCEDALRQVMIAVNCGRAAEVLRLRRGDAVVVAQVPRNGPRPAVVAARGRR</sequence>
<proteinExistence type="inferred from homology"/>
<dbReference type="Gene3D" id="3.40.50.10790">
    <property type="entry name" value="S-adenosyl-l-methionine hydroxide adenosyltransferase, N-terminal"/>
    <property type="match status" value="1"/>
</dbReference>
<name>A0A0S4QF83_9ACTN</name>
<dbReference type="SUPFAM" id="SSF102522">
    <property type="entry name" value="Bacterial fluorinating enzyme, N-terminal domain"/>
    <property type="match status" value="1"/>
</dbReference>
<dbReference type="Gene3D" id="2.40.30.90">
    <property type="entry name" value="Bacterial fluorinating enzyme like"/>
    <property type="match status" value="1"/>
</dbReference>
<dbReference type="InterPro" id="IPR023227">
    <property type="entry name" value="SAM_OH_AdoTrfase_C_sf"/>
</dbReference>
<keyword evidence="6" id="KW-1185">Reference proteome</keyword>
<keyword evidence="1" id="KW-0949">S-adenosyl-L-methionine</keyword>
<dbReference type="Pfam" id="PF20257">
    <property type="entry name" value="SAM_HAT_C"/>
    <property type="match status" value="1"/>
</dbReference>
<dbReference type="SUPFAM" id="SSF101852">
    <property type="entry name" value="Bacterial fluorinating enzyme, C-terminal domain"/>
    <property type="match status" value="1"/>
</dbReference>